<keyword evidence="4 7" id="KW-0687">Ribonucleoprotein</keyword>
<dbReference type="SUPFAM" id="SSF54843">
    <property type="entry name" value="Ribosomal protein L22"/>
    <property type="match status" value="1"/>
</dbReference>
<dbReference type="PROSITE" id="PS00464">
    <property type="entry name" value="RIBOSOMAL_L22"/>
    <property type="match status" value="1"/>
</dbReference>
<evidence type="ECO:0000256" key="6">
    <source>
        <dbReference type="ARBA" id="ARBA00035416"/>
    </source>
</evidence>
<name>A0A9C7PVH0_9RHOD</name>
<evidence type="ECO:0000256" key="8">
    <source>
        <dbReference type="SAM" id="MobiDB-lite"/>
    </source>
</evidence>
<dbReference type="InterPro" id="IPR018260">
    <property type="entry name" value="Ribosomal_uL22_CS"/>
</dbReference>
<dbReference type="Proteomes" id="UP001061958">
    <property type="component" value="Unassembled WGS sequence"/>
</dbReference>
<evidence type="ECO:0000256" key="2">
    <source>
        <dbReference type="ARBA" id="ARBA00009451"/>
    </source>
</evidence>
<dbReference type="AlphaFoldDB" id="A0A9C7PVH0"/>
<dbReference type="OrthoDB" id="3189at2759"/>
<organism evidence="9 10">
    <name type="scientific">Galdieria partita</name>
    <dbReference type="NCBI Taxonomy" id="83374"/>
    <lineage>
        <taxon>Eukaryota</taxon>
        <taxon>Rhodophyta</taxon>
        <taxon>Bangiophyceae</taxon>
        <taxon>Galdieriales</taxon>
        <taxon>Galdieriaceae</taxon>
        <taxon>Galdieria</taxon>
    </lineage>
</organism>
<dbReference type="EMBL" id="BQMJ01000022">
    <property type="protein sequence ID" value="GJQ11204.1"/>
    <property type="molecule type" value="Genomic_DNA"/>
</dbReference>
<keyword evidence="10" id="KW-1185">Reference proteome</keyword>
<dbReference type="InterPro" id="IPR036394">
    <property type="entry name" value="Ribosomal_uL22_sf"/>
</dbReference>
<dbReference type="CDD" id="cd00336">
    <property type="entry name" value="Ribosomal_L22"/>
    <property type="match status" value="1"/>
</dbReference>
<evidence type="ECO:0000256" key="3">
    <source>
        <dbReference type="ARBA" id="ARBA00022980"/>
    </source>
</evidence>
<reference evidence="9" key="1">
    <citation type="journal article" date="2022" name="Proc. Natl. Acad. Sci. U.S.A.">
        <title>Life cycle and functional genomics of the unicellular red alga Galdieria for elucidating algal and plant evolution and industrial use.</title>
        <authorList>
            <person name="Hirooka S."/>
            <person name="Itabashi T."/>
            <person name="Ichinose T.M."/>
            <person name="Onuma R."/>
            <person name="Fujiwara T."/>
            <person name="Yamashita S."/>
            <person name="Jong L.W."/>
            <person name="Tomita R."/>
            <person name="Iwane A.H."/>
            <person name="Miyagishima S.Y."/>
        </authorList>
    </citation>
    <scope>NUCLEOTIDE SEQUENCE</scope>
    <source>
        <strain evidence="9">NBRC 102759</strain>
    </source>
</reference>
<evidence type="ECO:0000256" key="5">
    <source>
        <dbReference type="ARBA" id="ARBA00035285"/>
    </source>
</evidence>
<dbReference type="PANTHER" id="PTHR13501:SF8">
    <property type="entry name" value="LARGE RIBOSOMAL SUBUNIT PROTEIN UL22M"/>
    <property type="match status" value="1"/>
</dbReference>
<comment type="function">
    <text evidence="1">This protein binds specifically to 23S rRNA.</text>
</comment>
<evidence type="ECO:0000256" key="4">
    <source>
        <dbReference type="ARBA" id="ARBA00023274"/>
    </source>
</evidence>
<comment type="similarity">
    <text evidence="2 7">Belongs to the universal ribosomal protein uL22 family.</text>
</comment>
<keyword evidence="3 7" id="KW-0689">Ribosomal protein</keyword>
<dbReference type="Pfam" id="PF00237">
    <property type="entry name" value="Ribosomal_L22"/>
    <property type="match status" value="1"/>
</dbReference>
<reference evidence="9" key="2">
    <citation type="submission" date="2022-01" db="EMBL/GenBank/DDBJ databases">
        <authorList>
            <person name="Hirooka S."/>
            <person name="Miyagishima S.Y."/>
        </authorList>
    </citation>
    <scope>NUCLEOTIDE SEQUENCE</scope>
    <source>
        <strain evidence="9">NBRC 102759</strain>
    </source>
</reference>
<feature type="compositionally biased region" description="Polar residues" evidence="8">
    <location>
        <begin position="67"/>
        <end position="84"/>
    </location>
</feature>
<dbReference type="GO" id="GO:0006412">
    <property type="term" value="P:translation"/>
    <property type="evidence" value="ECO:0007669"/>
    <property type="project" value="InterPro"/>
</dbReference>
<comment type="caution">
    <text evidence="9">The sequence shown here is derived from an EMBL/GenBank/DDBJ whole genome shotgun (WGS) entry which is preliminary data.</text>
</comment>
<dbReference type="PANTHER" id="PTHR13501">
    <property type="entry name" value="CHLOROPLAST 50S RIBOSOMAL PROTEIN L22-RELATED"/>
    <property type="match status" value="1"/>
</dbReference>
<evidence type="ECO:0000256" key="7">
    <source>
        <dbReference type="RuleBase" id="RU004005"/>
    </source>
</evidence>
<feature type="region of interest" description="Disordered" evidence="8">
    <location>
        <begin position="63"/>
        <end position="84"/>
    </location>
</feature>
<dbReference type="GO" id="GO:0005762">
    <property type="term" value="C:mitochondrial large ribosomal subunit"/>
    <property type="evidence" value="ECO:0007669"/>
    <property type="project" value="TreeGrafter"/>
</dbReference>
<proteinExistence type="inferred from homology"/>
<evidence type="ECO:0000313" key="10">
    <source>
        <dbReference type="Proteomes" id="UP001061958"/>
    </source>
</evidence>
<gene>
    <name evidence="9" type="ORF">GpartN1_g2995.t1</name>
</gene>
<evidence type="ECO:0000256" key="1">
    <source>
        <dbReference type="ARBA" id="ARBA00003611"/>
    </source>
</evidence>
<evidence type="ECO:0000313" key="9">
    <source>
        <dbReference type="EMBL" id="GJQ11204.1"/>
    </source>
</evidence>
<dbReference type="Gene3D" id="3.90.470.10">
    <property type="entry name" value="Ribosomal protein L22/L17"/>
    <property type="match status" value="1"/>
</dbReference>
<sequence length="251" mass="28247">MGPNWTIWGTTLRSLTVFKDRLSLARNTSKLNALQNIKYLRTLHVGAGQLDSSSVKTSVTPYDVTRESSQGSSVDTSKSQENSQKMTLLQRVNIPMSHRKMNIVARILKDMPLSQAEAQVAVLNKKAARYLSPLLLRAKEKAVLEDKKDINRLKVGSVVVNQGPAPKRIVPWHGKGRFGVRKTYSCHVTIGLCEMSDVELPKKKTWVPNRFPLQPEPRRPLPELPKPWLLRSYMDLGSGILSKRQQDITGK</sequence>
<dbReference type="GO" id="GO:0003735">
    <property type="term" value="F:structural constituent of ribosome"/>
    <property type="evidence" value="ECO:0007669"/>
    <property type="project" value="InterPro"/>
</dbReference>
<protein>
    <recommendedName>
        <fullName evidence="5">Large ribosomal subunit protein uL22c</fullName>
    </recommendedName>
    <alternativeName>
        <fullName evidence="6">50S ribosomal protein L22, chloroplastic</fullName>
    </alternativeName>
</protein>
<dbReference type="InterPro" id="IPR047867">
    <property type="entry name" value="Ribosomal_uL22_bac/org-type"/>
</dbReference>
<dbReference type="InterPro" id="IPR001063">
    <property type="entry name" value="Ribosomal_uL22"/>
</dbReference>
<accession>A0A9C7PVH0</accession>